<evidence type="ECO:0000256" key="4">
    <source>
        <dbReference type="PROSITE-ProRule" id="PRU00134"/>
    </source>
</evidence>
<keyword evidence="1" id="KW-0479">Metal-binding</keyword>
<proteinExistence type="predicted"/>
<dbReference type="GO" id="GO:0008270">
    <property type="term" value="F:zinc ion binding"/>
    <property type="evidence" value="ECO:0007669"/>
    <property type="project" value="UniProtKB-KW"/>
</dbReference>
<evidence type="ECO:0000256" key="2">
    <source>
        <dbReference type="ARBA" id="ARBA00022771"/>
    </source>
</evidence>
<sequence length="176" mass="19744">MKAAGDAPVGIALCENCRKPSHKRCSRCKAFAVCSEECMRIVWSRHEVDCNKVVEARKQVEQAEAHVSGVPCMIDPEALLRLNRRALDVYQKHDVDEPPGRGSNMDVNKKLAFFLDVLKAHDSSSPDNQSLPLAEKLLLNRRYNNTYRHAAETFTANEIARLQALMRTHCVGVGSR</sequence>
<dbReference type="PROSITE" id="PS50865">
    <property type="entry name" value="ZF_MYND_2"/>
    <property type="match status" value="1"/>
</dbReference>
<reference evidence="6" key="1">
    <citation type="submission" date="2021-02" db="EMBL/GenBank/DDBJ databases">
        <authorList>
            <person name="Palmer J.M."/>
        </authorList>
    </citation>
    <scope>NUCLEOTIDE SEQUENCE</scope>
    <source>
        <strain evidence="6">SCRP734</strain>
    </source>
</reference>
<dbReference type="OrthoDB" id="119374at2759"/>
<comment type="caution">
    <text evidence="6">The sequence shown here is derived from an EMBL/GenBank/DDBJ whole genome shotgun (WGS) entry which is preliminary data.</text>
</comment>
<evidence type="ECO:0000259" key="5">
    <source>
        <dbReference type="PROSITE" id="PS50865"/>
    </source>
</evidence>
<dbReference type="InterPro" id="IPR002893">
    <property type="entry name" value="Znf_MYND"/>
</dbReference>
<evidence type="ECO:0000313" key="7">
    <source>
        <dbReference type="Proteomes" id="UP000694044"/>
    </source>
</evidence>
<evidence type="ECO:0000313" key="6">
    <source>
        <dbReference type="EMBL" id="KAG7375652.1"/>
    </source>
</evidence>
<dbReference type="Pfam" id="PF01753">
    <property type="entry name" value="zf-MYND"/>
    <property type="match status" value="1"/>
</dbReference>
<dbReference type="AlphaFoldDB" id="A0A8T1V2Y8"/>
<accession>A0A8T1V2Y8</accession>
<protein>
    <recommendedName>
        <fullName evidence="5">MYND-type domain-containing protein</fullName>
    </recommendedName>
</protein>
<dbReference type="EMBL" id="JAGDFM010001013">
    <property type="protein sequence ID" value="KAG7375652.1"/>
    <property type="molecule type" value="Genomic_DNA"/>
</dbReference>
<organism evidence="6 7">
    <name type="scientific">Phytophthora pseudosyringae</name>
    <dbReference type="NCBI Taxonomy" id="221518"/>
    <lineage>
        <taxon>Eukaryota</taxon>
        <taxon>Sar</taxon>
        <taxon>Stramenopiles</taxon>
        <taxon>Oomycota</taxon>
        <taxon>Peronosporomycetes</taxon>
        <taxon>Peronosporales</taxon>
        <taxon>Peronosporaceae</taxon>
        <taxon>Phytophthora</taxon>
    </lineage>
</organism>
<name>A0A8T1V2Y8_9STRA</name>
<keyword evidence="7" id="KW-1185">Reference proteome</keyword>
<keyword evidence="2 4" id="KW-0863">Zinc-finger</keyword>
<evidence type="ECO:0000256" key="1">
    <source>
        <dbReference type="ARBA" id="ARBA00022723"/>
    </source>
</evidence>
<evidence type="ECO:0000256" key="3">
    <source>
        <dbReference type="ARBA" id="ARBA00022833"/>
    </source>
</evidence>
<dbReference type="Proteomes" id="UP000694044">
    <property type="component" value="Unassembled WGS sequence"/>
</dbReference>
<keyword evidence="3" id="KW-0862">Zinc</keyword>
<gene>
    <name evidence="6" type="ORF">PHYPSEUDO_000354</name>
</gene>
<feature type="domain" description="MYND-type" evidence="5">
    <location>
        <begin position="14"/>
        <end position="50"/>
    </location>
</feature>